<dbReference type="InterPro" id="IPR011129">
    <property type="entry name" value="CSD"/>
</dbReference>
<evidence type="ECO:0000256" key="1">
    <source>
        <dbReference type="ARBA" id="ARBA00004496"/>
    </source>
</evidence>
<comment type="subcellular location">
    <subcellularLocation>
        <location evidence="1">Cytoplasm</location>
    </subcellularLocation>
</comment>
<sequence length="71" mass="7921">MKQGKIKFFDTQKGFGFIAPDEGGKDIFVHRNNVEGLGQNQGLEDDEAVEFEVEETPKGLSATNVRSLDYK</sequence>
<dbReference type="PIRSF" id="PIRSF002599">
    <property type="entry name" value="Cold_shock_A"/>
    <property type="match status" value="1"/>
</dbReference>
<dbReference type="GO" id="GO:0005829">
    <property type="term" value="C:cytosol"/>
    <property type="evidence" value="ECO:0007669"/>
    <property type="project" value="UniProtKB-ARBA"/>
</dbReference>
<gene>
    <name evidence="4" type="ORF">G3570_02465</name>
</gene>
<proteinExistence type="predicted"/>
<keyword evidence="5" id="KW-1185">Reference proteome</keyword>
<dbReference type="PRINTS" id="PR00050">
    <property type="entry name" value="COLDSHOCK"/>
</dbReference>
<feature type="domain" description="CSD" evidence="3">
    <location>
        <begin position="1"/>
        <end position="67"/>
    </location>
</feature>
<dbReference type="Pfam" id="PF00313">
    <property type="entry name" value="CSD"/>
    <property type="match status" value="1"/>
</dbReference>
<dbReference type="PROSITE" id="PS51857">
    <property type="entry name" value="CSD_2"/>
    <property type="match status" value="1"/>
</dbReference>
<evidence type="ECO:0000313" key="5">
    <source>
        <dbReference type="Proteomes" id="UP000473278"/>
    </source>
</evidence>
<comment type="caution">
    <text evidence="4">The sequence shown here is derived from an EMBL/GenBank/DDBJ whole genome shotgun (WGS) entry which is preliminary data.</text>
</comment>
<dbReference type="GO" id="GO:0031054">
    <property type="term" value="P:pre-miRNA processing"/>
    <property type="evidence" value="ECO:0007669"/>
    <property type="project" value="TreeGrafter"/>
</dbReference>
<dbReference type="CDD" id="cd04458">
    <property type="entry name" value="CSP_CDS"/>
    <property type="match status" value="1"/>
</dbReference>
<evidence type="ECO:0000259" key="3">
    <source>
        <dbReference type="PROSITE" id="PS51857"/>
    </source>
</evidence>
<dbReference type="Gene3D" id="2.40.50.140">
    <property type="entry name" value="Nucleic acid-binding proteins"/>
    <property type="match status" value="1"/>
</dbReference>
<reference evidence="4 5" key="1">
    <citation type="submission" date="2020-02" db="EMBL/GenBank/DDBJ databases">
        <title>Balneolaceae bacterium YR4-1, complete genome.</title>
        <authorList>
            <person name="Li Y."/>
            <person name="Wu S."/>
        </authorList>
    </citation>
    <scope>NUCLEOTIDE SEQUENCE [LARGE SCALE GENOMIC DNA]</scope>
    <source>
        <strain evidence="4 5">YR4-1</strain>
    </source>
</reference>
<dbReference type="PANTHER" id="PTHR46109:SF1">
    <property type="entry name" value="PROTEIN LIN-28 HOMOLOG"/>
    <property type="match status" value="1"/>
</dbReference>
<keyword evidence="2" id="KW-0963">Cytoplasm</keyword>
<dbReference type="EMBL" id="JAALLT010000001">
    <property type="protein sequence ID" value="NGP75479.1"/>
    <property type="molecule type" value="Genomic_DNA"/>
</dbReference>
<accession>A0A6M1SKB1</accession>
<dbReference type="InterPro" id="IPR012156">
    <property type="entry name" value="Cold_shock_CspA"/>
</dbReference>
<evidence type="ECO:0000313" key="4">
    <source>
        <dbReference type="EMBL" id="NGP75479.1"/>
    </source>
</evidence>
<dbReference type="GO" id="GO:0003729">
    <property type="term" value="F:mRNA binding"/>
    <property type="evidence" value="ECO:0007669"/>
    <property type="project" value="TreeGrafter"/>
</dbReference>
<dbReference type="AlphaFoldDB" id="A0A6M1SKB1"/>
<dbReference type="SMART" id="SM00357">
    <property type="entry name" value="CSP"/>
    <property type="match status" value="1"/>
</dbReference>
<dbReference type="RefSeq" id="WP_165138817.1">
    <property type="nucleotide sequence ID" value="NZ_JAALLT010000001.1"/>
</dbReference>
<evidence type="ECO:0000256" key="2">
    <source>
        <dbReference type="ARBA" id="ARBA00022490"/>
    </source>
</evidence>
<dbReference type="Proteomes" id="UP000473278">
    <property type="component" value="Unassembled WGS sequence"/>
</dbReference>
<dbReference type="InterPro" id="IPR051373">
    <property type="entry name" value="Lin-28_RNA-binding"/>
</dbReference>
<protein>
    <submittedName>
        <fullName evidence="4">Cold shock domain-containing protein</fullName>
    </submittedName>
</protein>
<dbReference type="PANTHER" id="PTHR46109">
    <property type="entry name" value="PROTEIN LIN-28"/>
    <property type="match status" value="1"/>
</dbReference>
<dbReference type="InterPro" id="IPR002059">
    <property type="entry name" value="CSP_DNA-bd"/>
</dbReference>
<name>A0A6M1SKB1_9BACT</name>
<dbReference type="SUPFAM" id="SSF50249">
    <property type="entry name" value="Nucleic acid-binding proteins"/>
    <property type="match status" value="1"/>
</dbReference>
<organism evidence="4 5">
    <name type="scientific">Halalkalibaculum roseum</name>
    <dbReference type="NCBI Taxonomy" id="2709311"/>
    <lineage>
        <taxon>Bacteria</taxon>
        <taxon>Pseudomonadati</taxon>
        <taxon>Balneolota</taxon>
        <taxon>Balneolia</taxon>
        <taxon>Balneolales</taxon>
        <taxon>Balneolaceae</taxon>
        <taxon>Halalkalibaculum</taxon>
    </lineage>
</organism>
<dbReference type="InterPro" id="IPR012340">
    <property type="entry name" value="NA-bd_OB-fold"/>
</dbReference>